<keyword evidence="2" id="KW-1185">Reference proteome</keyword>
<protein>
    <submittedName>
        <fullName evidence="1">Uncharacterized protein</fullName>
    </submittedName>
</protein>
<gene>
    <name evidence="1" type="ORF">FH610_008445</name>
</gene>
<dbReference type="InterPro" id="IPR028961">
    <property type="entry name" value="Imm21"/>
</dbReference>
<evidence type="ECO:0000313" key="2">
    <source>
        <dbReference type="Proteomes" id="UP000313066"/>
    </source>
</evidence>
<comment type="caution">
    <text evidence="1">The sequence shown here is derived from an EMBL/GenBank/DDBJ whole genome shotgun (WGS) entry which is preliminary data.</text>
</comment>
<dbReference type="AlphaFoldDB" id="A0A5N6BZA5"/>
<accession>A0A5N6BZA5</accession>
<dbReference type="Proteomes" id="UP000313066">
    <property type="component" value="Unassembled WGS sequence"/>
</dbReference>
<dbReference type="Pfam" id="PF15589">
    <property type="entry name" value="Imm21"/>
    <property type="match status" value="1"/>
</dbReference>
<organism evidence="1 2">
    <name type="scientific">Microbispora catharanthi</name>
    <dbReference type="NCBI Taxonomy" id="1712871"/>
    <lineage>
        <taxon>Bacteria</taxon>
        <taxon>Bacillati</taxon>
        <taxon>Actinomycetota</taxon>
        <taxon>Actinomycetes</taxon>
        <taxon>Streptosporangiales</taxon>
        <taxon>Streptosporangiaceae</taxon>
        <taxon>Microbispora</taxon>
    </lineage>
</organism>
<dbReference type="RefSeq" id="WP_139573739.1">
    <property type="nucleotide sequence ID" value="NZ_VDMA02000004.1"/>
</dbReference>
<reference evidence="1 2" key="1">
    <citation type="submission" date="2019-10" db="EMBL/GenBank/DDBJ databases">
        <title>Nonomuraea sp. nov., isolated from Phyllanthus amarus.</title>
        <authorList>
            <person name="Klykleung N."/>
            <person name="Tanasupawat S."/>
        </authorList>
    </citation>
    <scope>NUCLEOTIDE SEQUENCE [LARGE SCALE GENOMIC DNA]</scope>
    <source>
        <strain evidence="1 2">CR1-09</strain>
    </source>
</reference>
<proteinExistence type="predicted"/>
<name>A0A5N6BZA5_9ACTN</name>
<evidence type="ECO:0000313" key="1">
    <source>
        <dbReference type="EMBL" id="KAB8185807.1"/>
    </source>
</evidence>
<sequence length="165" mass="17825">MIWAESVGGPLALIETSSVGEWTGYEGDYERACAVDFVDVIPFGGDAQALIFGDEPAATAFLPEMDTFVQWMYADPGVDVIRALGTVTDARWETGPIFEISGPLVLLDAALPGADVTLDQPRQDGFGAEALSIDIAPGRYQVESADVQPDEHTCFRLHRFVNEGE</sequence>
<dbReference type="EMBL" id="VDMA02000004">
    <property type="protein sequence ID" value="KAB8185807.1"/>
    <property type="molecule type" value="Genomic_DNA"/>
</dbReference>